<feature type="transmembrane region" description="Helical" evidence="2">
    <location>
        <begin position="217"/>
        <end position="235"/>
    </location>
</feature>
<accession>A0AAE0FBN4</accession>
<keyword evidence="2" id="KW-0812">Transmembrane</keyword>
<feature type="domain" description="PiggyBac transposable element-derived protein" evidence="3">
    <location>
        <begin position="220"/>
        <end position="649"/>
    </location>
</feature>
<evidence type="ECO:0000313" key="5">
    <source>
        <dbReference type="Proteomes" id="UP001190700"/>
    </source>
</evidence>
<dbReference type="Proteomes" id="UP001190700">
    <property type="component" value="Unassembled WGS sequence"/>
</dbReference>
<dbReference type="EMBL" id="LGRX02021385">
    <property type="protein sequence ID" value="KAK3256737.1"/>
    <property type="molecule type" value="Genomic_DNA"/>
</dbReference>
<organism evidence="4 5">
    <name type="scientific">Cymbomonas tetramitiformis</name>
    <dbReference type="NCBI Taxonomy" id="36881"/>
    <lineage>
        <taxon>Eukaryota</taxon>
        <taxon>Viridiplantae</taxon>
        <taxon>Chlorophyta</taxon>
        <taxon>Pyramimonadophyceae</taxon>
        <taxon>Pyramimonadales</taxon>
        <taxon>Pyramimonadaceae</taxon>
        <taxon>Cymbomonas</taxon>
    </lineage>
</organism>
<feature type="region of interest" description="Disordered" evidence="1">
    <location>
        <begin position="98"/>
        <end position="158"/>
    </location>
</feature>
<dbReference type="PANTHER" id="PTHR46599:SF3">
    <property type="entry name" value="PIGGYBAC TRANSPOSABLE ELEMENT-DERIVED PROTEIN 4"/>
    <property type="match status" value="1"/>
</dbReference>
<name>A0AAE0FBN4_9CHLO</name>
<feature type="transmembrane region" description="Helical" evidence="2">
    <location>
        <begin position="256"/>
        <end position="273"/>
    </location>
</feature>
<evidence type="ECO:0000256" key="2">
    <source>
        <dbReference type="SAM" id="Phobius"/>
    </source>
</evidence>
<feature type="compositionally biased region" description="Acidic residues" evidence="1">
    <location>
        <begin position="118"/>
        <end position="158"/>
    </location>
</feature>
<comment type="caution">
    <text evidence="4">The sequence shown here is derived from an EMBL/GenBank/DDBJ whole genome shotgun (WGS) entry which is preliminary data.</text>
</comment>
<reference evidence="4 5" key="1">
    <citation type="journal article" date="2015" name="Genome Biol. Evol.">
        <title>Comparative Genomics of a Bacterivorous Green Alga Reveals Evolutionary Causalities and Consequences of Phago-Mixotrophic Mode of Nutrition.</title>
        <authorList>
            <person name="Burns J.A."/>
            <person name="Paasch A."/>
            <person name="Narechania A."/>
            <person name="Kim E."/>
        </authorList>
    </citation>
    <scope>NUCLEOTIDE SEQUENCE [LARGE SCALE GENOMIC DNA]</scope>
    <source>
        <strain evidence="4 5">PLY_AMNH</strain>
    </source>
</reference>
<evidence type="ECO:0000259" key="3">
    <source>
        <dbReference type="Pfam" id="PF13843"/>
    </source>
</evidence>
<dbReference type="AlphaFoldDB" id="A0AAE0FBN4"/>
<keyword evidence="5" id="KW-1185">Reference proteome</keyword>
<proteinExistence type="predicted"/>
<gene>
    <name evidence="4" type="ORF">CYMTET_34143</name>
</gene>
<evidence type="ECO:0000313" key="4">
    <source>
        <dbReference type="EMBL" id="KAK3256737.1"/>
    </source>
</evidence>
<sequence length="691" mass="77688">MLGRDVNVLAGSFNSEWNRASVRQQLGISDYNFPGKVVGYIKGNGPASSDRWKILYEDGDETMDEETLKTSNAPIKLPHVGIAWLKTWLVGPYPEVPVPEPPVRQRRLPAVDAASSDSDSDWDCDIDEELEEEQEDFEEEDGCSDGEEEASEVVGDEEGEEKIQGFGDAEHCFKWSQVADEVVQDQRVLDGGSTDTWLPRLRWDESLLDENVMNTNYLKYFLLFFPVLLLPAWTAMMQAKGQKRYGDAFISGKRTLSVGLFLCWLGIWIYMLVNPGLQRHEYWNTTPDPLKIVPSTHNLKTLCTLSRHDFDQILSVFSLPTYDSRSNFVGADSADSCGAPSGTPSPDPLAHVRRFFYACNERWGKVFKPGTFFCLDESMFKWLGRFRMPGWMKVGRKPDSIGHDELKTMACAACKVLFKFELQEGKIPDNAKKFVAQFGATTALTLRMLEPFKSVGYVLIADSWFGSVKACLLLLSWGIYSILNVKTAHKFFPKQRLLSALKDKQKGEHVCFPAAVNMFPSRPKKTIFAVAHKGPGNMSKKHKASTAWGKDAVGVPLLLVSSVGSTLPGVTRHYISHVPDPAAPGMMNITKKQVNQPVVVAFWRLIFHIIDGLNRQRTGTVAMHDVWRTQSWENRDFGELLLIIIINAFNVWKFCDQVGKAVQAAVLAGKKVQPQQQFFHTFATSFSIILF</sequence>
<dbReference type="InterPro" id="IPR029526">
    <property type="entry name" value="PGBD"/>
</dbReference>
<keyword evidence="2" id="KW-1133">Transmembrane helix</keyword>
<dbReference type="Pfam" id="PF13843">
    <property type="entry name" value="DDE_Tnp_1_7"/>
    <property type="match status" value="1"/>
</dbReference>
<dbReference type="PANTHER" id="PTHR46599">
    <property type="entry name" value="PIGGYBAC TRANSPOSABLE ELEMENT-DERIVED PROTEIN 4"/>
    <property type="match status" value="1"/>
</dbReference>
<evidence type="ECO:0000256" key="1">
    <source>
        <dbReference type="SAM" id="MobiDB-lite"/>
    </source>
</evidence>
<protein>
    <recommendedName>
        <fullName evidence="3">PiggyBac transposable element-derived protein domain-containing protein</fullName>
    </recommendedName>
</protein>
<keyword evidence="2" id="KW-0472">Membrane</keyword>